<evidence type="ECO:0000256" key="1">
    <source>
        <dbReference type="SAM" id="MobiDB-lite"/>
    </source>
</evidence>
<evidence type="ECO:0008006" key="4">
    <source>
        <dbReference type="Google" id="ProtNLM"/>
    </source>
</evidence>
<dbReference type="InterPro" id="IPR006461">
    <property type="entry name" value="PLAC_motif_containing"/>
</dbReference>
<dbReference type="Pfam" id="PF04749">
    <property type="entry name" value="PLAC8"/>
    <property type="match status" value="1"/>
</dbReference>
<keyword evidence="3" id="KW-1185">Reference proteome</keyword>
<feature type="compositionally biased region" description="Low complexity" evidence="1">
    <location>
        <begin position="175"/>
        <end position="193"/>
    </location>
</feature>
<organism evidence="2 3">
    <name type="scientific">Rhodotorula mucilaginosa</name>
    <name type="common">Yeast</name>
    <name type="synonym">Rhodotorula rubra</name>
    <dbReference type="NCBI Taxonomy" id="5537"/>
    <lineage>
        <taxon>Eukaryota</taxon>
        <taxon>Fungi</taxon>
        <taxon>Dikarya</taxon>
        <taxon>Basidiomycota</taxon>
        <taxon>Pucciniomycotina</taxon>
        <taxon>Microbotryomycetes</taxon>
        <taxon>Sporidiobolales</taxon>
        <taxon>Sporidiobolaceae</taxon>
        <taxon>Rhodotorula</taxon>
    </lineage>
</organism>
<comment type="caution">
    <text evidence="2">The sequence shown here is derived from an EMBL/GenBank/DDBJ whole genome shotgun (WGS) entry which is preliminary data.</text>
</comment>
<dbReference type="PANTHER" id="PTHR15907">
    <property type="entry name" value="DUF614 FAMILY PROTEIN-RELATED"/>
    <property type="match status" value="1"/>
</dbReference>
<dbReference type="Proteomes" id="UP000777482">
    <property type="component" value="Unassembled WGS sequence"/>
</dbReference>
<gene>
    <name evidence="2" type="ORF">C6P46_004693</name>
</gene>
<feature type="compositionally biased region" description="Low complexity" evidence="1">
    <location>
        <begin position="25"/>
        <end position="43"/>
    </location>
</feature>
<feature type="region of interest" description="Disordered" evidence="1">
    <location>
        <begin position="25"/>
        <end position="44"/>
    </location>
</feature>
<proteinExistence type="predicted"/>
<reference evidence="2 3" key="1">
    <citation type="submission" date="2020-11" db="EMBL/GenBank/DDBJ databases">
        <title>Kefir isolates.</title>
        <authorList>
            <person name="Marcisauskas S."/>
            <person name="Kim Y."/>
            <person name="Blasche S."/>
        </authorList>
    </citation>
    <scope>NUCLEOTIDE SEQUENCE [LARGE SCALE GENOMIC DNA]</scope>
    <source>
        <strain evidence="2 3">KR</strain>
    </source>
</reference>
<protein>
    <recommendedName>
        <fullName evidence="4">PLAC8-domain-containing protein</fullName>
    </recommendedName>
</protein>
<feature type="region of interest" description="Disordered" evidence="1">
    <location>
        <begin position="166"/>
        <end position="202"/>
    </location>
</feature>
<feature type="region of interest" description="Disordered" evidence="1">
    <location>
        <begin position="1"/>
        <end position="20"/>
    </location>
</feature>
<dbReference type="NCBIfam" id="TIGR01571">
    <property type="entry name" value="A_thal_Cys_rich"/>
    <property type="match status" value="1"/>
</dbReference>
<dbReference type="EMBL" id="PUHQ01000046">
    <property type="protein sequence ID" value="KAG0660239.1"/>
    <property type="molecule type" value="Genomic_DNA"/>
</dbReference>
<evidence type="ECO:0000313" key="3">
    <source>
        <dbReference type="Proteomes" id="UP000777482"/>
    </source>
</evidence>
<dbReference type="AlphaFoldDB" id="A0A9P6W075"/>
<accession>A0A9P6W075</accession>
<sequence length="202" mass="21605">MSSAAPQPEAGVSHQQQQLYAAAPPPAALGQPTAYSQQPQQQQLYNGQPKEWSTGLCSCGGDCGEFCVSCWCPCIGYSKYKTRLESLQLNGTAIPPGEAPACGPPGVLYLAVHCLTGFGFIFDLMARTEIRTRYNIRGNALGDCCTAYCCIPCTQGQHSREIRLEEESVRARTHGGPLAAPGQAAPMQPQQPMQYPPPSKAA</sequence>
<name>A0A9P6W075_RHOMI</name>
<dbReference type="OrthoDB" id="1045822at2759"/>
<evidence type="ECO:0000313" key="2">
    <source>
        <dbReference type="EMBL" id="KAG0660239.1"/>
    </source>
</evidence>